<dbReference type="GeneTree" id="ENSGT01150000288229"/>
<sequence>VSSTSTIMSTVPDLDGLPPSKAVNTKWMSGSFSRSKAFFSNNSIDLPLSEEVCTSTLKKSLVLRV</sequence>
<proteinExistence type="predicted"/>
<evidence type="ECO:0000313" key="1">
    <source>
        <dbReference type="Ensembl" id="ENSECRP00000016769.1"/>
    </source>
</evidence>
<keyword evidence="2" id="KW-1185">Reference proteome</keyword>
<dbReference type="Ensembl" id="ENSECRT00000017086.1">
    <property type="protein sequence ID" value="ENSECRP00000016787.1"/>
    <property type="gene ID" value="ENSECRG00000011147.1"/>
</dbReference>
<reference evidence="1" key="1">
    <citation type="submission" date="2021-06" db="EMBL/GenBank/DDBJ databases">
        <authorList>
            <consortium name="Wellcome Sanger Institute Data Sharing"/>
        </authorList>
    </citation>
    <scope>NUCLEOTIDE SEQUENCE [LARGE SCALE GENOMIC DNA]</scope>
</reference>
<reference evidence="1" key="2">
    <citation type="submission" date="2025-05" db="UniProtKB">
        <authorList>
            <consortium name="Ensembl"/>
        </authorList>
    </citation>
    <scope>IDENTIFICATION</scope>
</reference>
<organism evidence="1 2">
    <name type="scientific">Erpetoichthys calabaricus</name>
    <name type="common">Rope fish</name>
    <name type="synonym">Calamoichthys calabaricus</name>
    <dbReference type="NCBI Taxonomy" id="27687"/>
    <lineage>
        <taxon>Eukaryota</taxon>
        <taxon>Metazoa</taxon>
        <taxon>Chordata</taxon>
        <taxon>Craniata</taxon>
        <taxon>Vertebrata</taxon>
        <taxon>Euteleostomi</taxon>
        <taxon>Actinopterygii</taxon>
        <taxon>Polypteriformes</taxon>
        <taxon>Polypteridae</taxon>
        <taxon>Erpetoichthys</taxon>
    </lineage>
</organism>
<dbReference type="AlphaFoldDB" id="A0A8C4XA40"/>
<name>A0A8C4XA40_ERPCA</name>
<dbReference type="Proteomes" id="UP000694620">
    <property type="component" value="Chromosome 11"/>
</dbReference>
<evidence type="ECO:0000313" key="2">
    <source>
        <dbReference type="Proteomes" id="UP000694620"/>
    </source>
</evidence>
<protein>
    <submittedName>
        <fullName evidence="1">Uncharacterized protein</fullName>
    </submittedName>
</protein>
<accession>A0A8C4XA40</accession>
<dbReference type="Ensembl" id="ENSECRT00000017068.1">
    <property type="protein sequence ID" value="ENSECRP00000016769.1"/>
    <property type="gene ID" value="ENSECRG00000011136.1"/>
</dbReference>